<feature type="region of interest" description="Disordered" evidence="1">
    <location>
        <begin position="273"/>
        <end position="307"/>
    </location>
</feature>
<proteinExistence type="predicted"/>
<accession>A0A699IZA8</accession>
<sequence length="439" mass="50382">MFRSTLKLPVETPENPFIAPTTLEYIQPFMKIVGYQRDVDKTKINILQIFHDVVNHVNVDYAEFDSIHMRLEEDYHSIKDDIPLVGVYTTGNVIVRWMLILDEFLTDDICAIEEYKEYEKVFVGVDVPTIQSQPVKPTQGTNRIPSAHRPPTPTTIVGNVVQKKRNRKQVAEETSSPKPSLKIRVKKMKPSITPIPPPNDDRERDEIVKATLLSVTMYKTAITNEAQENVAKVQEKLMEVDIAKMVDGEDKDSYASEFADLVFQDDDDDFGNRIEPVIHKENPEAVDDNEKEKNDEKKDDDNDDHTNHALFKTQFSATVLPTPGTTSQGHSKSTFINTKVLSGSIVGMSRRHGKIRKHLKTTFVTNEYFWEKMREIFDLLKNLVLEITVLKTNEMIKEPVPRLVDLVVKRDREIALTNEHELISKEFATHAPRIIEELF</sequence>
<reference evidence="2" key="1">
    <citation type="journal article" date="2019" name="Sci. Rep.">
        <title>Draft genome of Tanacetum cinerariifolium, the natural source of mosquito coil.</title>
        <authorList>
            <person name="Yamashiro T."/>
            <person name="Shiraishi A."/>
            <person name="Satake H."/>
            <person name="Nakayama K."/>
        </authorList>
    </citation>
    <scope>NUCLEOTIDE SEQUENCE</scope>
</reference>
<dbReference type="AlphaFoldDB" id="A0A699IZA8"/>
<dbReference type="EMBL" id="BKCJ010352133">
    <property type="protein sequence ID" value="GEZ98925.1"/>
    <property type="molecule type" value="Genomic_DNA"/>
</dbReference>
<feature type="compositionally biased region" description="Polar residues" evidence="1">
    <location>
        <begin position="133"/>
        <end position="144"/>
    </location>
</feature>
<organism evidence="2">
    <name type="scientific">Tanacetum cinerariifolium</name>
    <name type="common">Dalmatian daisy</name>
    <name type="synonym">Chrysanthemum cinerariifolium</name>
    <dbReference type="NCBI Taxonomy" id="118510"/>
    <lineage>
        <taxon>Eukaryota</taxon>
        <taxon>Viridiplantae</taxon>
        <taxon>Streptophyta</taxon>
        <taxon>Embryophyta</taxon>
        <taxon>Tracheophyta</taxon>
        <taxon>Spermatophyta</taxon>
        <taxon>Magnoliopsida</taxon>
        <taxon>eudicotyledons</taxon>
        <taxon>Gunneridae</taxon>
        <taxon>Pentapetalae</taxon>
        <taxon>asterids</taxon>
        <taxon>campanulids</taxon>
        <taxon>Asterales</taxon>
        <taxon>Asteraceae</taxon>
        <taxon>Asteroideae</taxon>
        <taxon>Anthemideae</taxon>
        <taxon>Anthemidinae</taxon>
        <taxon>Tanacetum</taxon>
    </lineage>
</organism>
<evidence type="ECO:0000256" key="1">
    <source>
        <dbReference type="SAM" id="MobiDB-lite"/>
    </source>
</evidence>
<feature type="region of interest" description="Disordered" evidence="1">
    <location>
        <begin position="133"/>
        <end position="154"/>
    </location>
</feature>
<name>A0A699IZA8_TANCI</name>
<gene>
    <name evidence="2" type="ORF">Tci_570898</name>
</gene>
<comment type="caution">
    <text evidence="2">The sequence shown here is derived from an EMBL/GenBank/DDBJ whole genome shotgun (WGS) entry which is preliminary data.</text>
</comment>
<evidence type="ECO:0000313" key="2">
    <source>
        <dbReference type="EMBL" id="GEZ98925.1"/>
    </source>
</evidence>
<protein>
    <submittedName>
        <fullName evidence="2">Uncharacterized protein</fullName>
    </submittedName>
</protein>